<evidence type="ECO:0000313" key="3">
    <source>
        <dbReference type="EMBL" id="GLI93364.1"/>
    </source>
</evidence>
<dbReference type="EMBL" id="BSEC01000001">
    <property type="protein sequence ID" value="GLI93364.1"/>
    <property type="molecule type" value="Genomic_DNA"/>
</dbReference>
<dbReference type="Proteomes" id="UP001144323">
    <property type="component" value="Unassembled WGS sequence"/>
</dbReference>
<evidence type="ECO:0000259" key="2">
    <source>
        <dbReference type="Pfam" id="PF03413"/>
    </source>
</evidence>
<keyword evidence="4" id="KW-1185">Reference proteome</keyword>
<name>A0A9W6GUZ0_9HYPH</name>
<dbReference type="AlphaFoldDB" id="A0A9W6GUZ0"/>
<accession>A0A9W6GUZ0</accession>
<reference evidence="3" key="1">
    <citation type="journal article" date="2023" name="Int. J. Syst. Evol. Microbiol.">
        <title>Methylocystis iwaonis sp. nov., a type II methane-oxidizing bacterium from surface soil of a rice paddy field in Japan, and emended description of the genus Methylocystis (ex Whittenbury et al. 1970) Bowman et al. 1993.</title>
        <authorList>
            <person name="Kaise H."/>
            <person name="Sawadogo J.B."/>
            <person name="Alam M.S."/>
            <person name="Ueno C."/>
            <person name="Dianou D."/>
            <person name="Shinjo R."/>
            <person name="Asakawa S."/>
        </authorList>
    </citation>
    <scope>NUCLEOTIDE SEQUENCE</scope>
    <source>
        <strain evidence="3">LMG27198</strain>
    </source>
</reference>
<keyword evidence="1" id="KW-0732">Signal</keyword>
<organism evidence="3 4">
    <name type="scientific">Methylocystis echinoides</name>
    <dbReference type="NCBI Taxonomy" id="29468"/>
    <lineage>
        <taxon>Bacteria</taxon>
        <taxon>Pseudomonadati</taxon>
        <taxon>Pseudomonadota</taxon>
        <taxon>Alphaproteobacteria</taxon>
        <taxon>Hyphomicrobiales</taxon>
        <taxon>Methylocystaceae</taxon>
        <taxon>Methylocystis</taxon>
    </lineage>
</organism>
<evidence type="ECO:0000256" key="1">
    <source>
        <dbReference type="SAM" id="SignalP"/>
    </source>
</evidence>
<dbReference type="Gene3D" id="3.10.450.40">
    <property type="match status" value="1"/>
</dbReference>
<protein>
    <recommendedName>
        <fullName evidence="2">PepSY domain-containing protein</fullName>
    </recommendedName>
</protein>
<feature type="domain" description="PepSY" evidence="2">
    <location>
        <begin position="39"/>
        <end position="97"/>
    </location>
</feature>
<dbReference type="RefSeq" id="WP_281803131.1">
    <property type="nucleotide sequence ID" value="NZ_BSEC01000001.1"/>
</dbReference>
<feature type="signal peptide" evidence="1">
    <location>
        <begin position="1"/>
        <end position="23"/>
    </location>
</feature>
<sequence length="107" mass="11700">MKSLKWTSAVAVLLGPGIGVASAGPLEDVFYPADSNGVLPIERILDQARASVAGTITEVELEQEHGKLIYEVLILTPDNRKVEIEFDARTGAELSREVKKNRPKKED</sequence>
<gene>
    <name evidence="3" type="ORF">LMG27198_23560</name>
</gene>
<proteinExistence type="predicted"/>
<evidence type="ECO:0000313" key="4">
    <source>
        <dbReference type="Proteomes" id="UP001144323"/>
    </source>
</evidence>
<feature type="chain" id="PRO_5040908722" description="PepSY domain-containing protein" evidence="1">
    <location>
        <begin position="24"/>
        <end position="107"/>
    </location>
</feature>
<comment type="caution">
    <text evidence="3">The sequence shown here is derived from an EMBL/GenBank/DDBJ whole genome shotgun (WGS) entry which is preliminary data.</text>
</comment>
<dbReference type="InterPro" id="IPR025711">
    <property type="entry name" value="PepSY"/>
</dbReference>
<dbReference type="Pfam" id="PF03413">
    <property type="entry name" value="PepSY"/>
    <property type="match status" value="1"/>
</dbReference>